<evidence type="ECO:0000313" key="9">
    <source>
        <dbReference type="Proteomes" id="UP000001225"/>
    </source>
</evidence>
<keyword evidence="9" id="KW-1185">Reference proteome</keyword>
<dbReference type="SUPFAM" id="SSF48452">
    <property type="entry name" value="TPR-like"/>
    <property type="match status" value="1"/>
</dbReference>
<evidence type="ECO:0000256" key="2">
    <source>
        <dbReference type="ARBA" id="ARBA00022737"/>
    </source>
</evidence>
<feature type="transmembrane region" description="Helical" evidence="6">
    <location>
        <begin position="96"/>
        <end position="115"/>
    </location>
</feature>
<accession>A9I317</accession>
<dbReference type="Pfam" id="PF23914">
    <property type="entry name" value="TPR_CcmH_CycH"/>
    <property type="match status" value="1"/>
</dbReference>
<feature type="domain" description="Cytochrome c-type biogenesis protein H TPR" evidence="7">
    <location>
        <begin position="129"/>
        <end position="261"/>
    </location>
</feature>
<name>A9I317_BORPD</name>
<feature type="coiled-coil region" evidence="5">
    <location>
        <begin position="34"/>
        <end position="61"/>
    </location>
</feature>
<proteinExistence type="predicted"/>
<dbReference type="GO" id="GO:0005886">
    <property type="term" value="C:plasma membrane"/>
    <property type="evidence" value="ECO:0007669"/>
    <property type="project" value="TreeGrafter"/>
</dbReference>
<dbReference type="InterPro" id="IPR056413">
    <property type="entry name" value="TPR_CcmH_CycH"/>
</dbReference>
<evidence type="ECO:0000256" key="1">
    <source>
        <dbReference type="ARBA" id="ARBA00004196"/>
    </source>
</evidence>
<sequence>MTLIFVAIAVMLAAAVTLWLGRTLWRGHTSESQIEHHAVNAAVLRDQLAELEQDVVNQTLSVHDFSAAKQEIQQRVLHEAVPGSVPVLRGRGDKRAAVALIVVLPLATILLYLSLGNPAATLPLPSQSVPMMTQADMKNMVESLEARLAQNADEPAGWLMLARSYRYFGQYKDAVAAFSKAAPIIQTDPLALTEYAETLARSSGTGFTREAMQLLERALILDPREPFALTLAGTAALERGDRQVAIEYWRQVLDQIPVGSKAAQIVADGIERTLQENGNARIP</sequence>
<reference evidence="8 9" key="1">
    <citation type="journal article" date="2008" name="BMC Genomics">
        <title>The missing link: Bordetella petrii is endowed with both the metabolic versatility of environmental bacteria and virulence traits of pathogenic Bordetellae.</title>
        <authorList>
            <person name="Gross R."/>
            <person name="Guzman C.A."/>
            <person name="Sebaihia M."/>
            <person name="Martins Dos Santos V.A."/>
            <person name="Pieper D.H."/>
            <person name="Koebnik R."/>
            <person name="Lechner M."/>
            <person name="Bartels D."/>
            <person name="Buhrmester J."/>
            <person name="Choudhuri J.V."/>
            <person name="Ebensen T."/>
            <person name="Gaigalat L."/>
            <person name="Herrmann S."/>
            <person name="Khachane A.N."/>
            <person name="Larisch C."/>
            <person name="Link S."/>
            <person name="Linke B."/>
            <person name="Meyer F."/>
            <person name="Mormann S."/>
            <person name="Nakunst D."/>
            <person name="Rueckert C."/>
            <person name="Schneiker-Bekel S."/>
            <person name="Schulze K."/>
            <person name="Vorhoelter F.J."/>
            <person name="Yevsa T."/>
            <person name="Engle J.T."/>
            <person name="Goldman W.E."/>
            <person name="Puehler A."/>
            <person name="Goebel U.B."/>
            <person name="Goesmann A."/>
            <person name="Bloecker H."/>
            <person name="Kaiser O."/>
            <person name="Martinez-Arias R."/>
        </authorList>
    </citation>
    <scope>NUCLEOTIDE SEQUENCE [LARGE SCALE GENOMIC DNA]</scope>
    <source>
        <strain evidence="9">ATCC BAA-461 / DSM 12804 / CCUG 43448 / CIP 107267 / Se-1111R</strain>
    </source>
</reference>
<evidence type="ECO:0000313" key="8">
    <source>
        <dbReference type="EMBL" id="CAP44120.1"/>
    </source>
</evidence>
<evidence type="ECO:0000256" key="3">
    <source>
        <dbReference type="ARBA" id="ARBA00022748"/>
    </source>
</evidence>
<keyword evidence="6" id="KW-1133">Transmembrane helix</keyword>
<dbReference type="STRING" id="94624.Bpet3777"/>
<dbReference type="KEGG" id="bpt:Bpet3777"/>
<keyword evidence="6" id="KW-0472">Membrane</keyword>
<dbReference type="Proteomes" id="UP000001225">
    <property type="component" value="Chromosome"/>
</dbReference>
<dbReference type="GO" id="GO:0017004">
    <property type="term" value="P:cytochrome complex assembly"/>
    <property type="evidence" value="ECO:0007669"/>
    <property type="project" value="UniProtKB-KW"/>
</dbReference>
<dbReference type="GO" id="GO:0030313">
    <property type="term" value="C:cell envelope"/>
    <property type="evidence" value="ECO:0007669"/>
    <property type="project" value="UniProtKB-SubCell"/>
</dbReference>
<evidence type="ECO:0000256" key="6">
    <source>
        <dbReference type="SAM" id="Phobius"/>
    </source>
</evidence>
<keyword evidence="4" id="KW-0802">TPR repeat</keyword>
<feature type="transmembrane region" description="Helical" evidence="6">
    <location>
        <begin position="6"/>
        <end position="25"/>
    </location>
</feature>
<dbReference type="PANTHER" id="PTHR47870">
    <property type="entry name" value="CYTOCHROME C-TYPE BIOGENESIS PROTEIN CCMH"/>
    <property type="match status" value="1"/>
</dbReference>
<evidence type="ECO:0000256" key="5">
    <source>
        <dbReference type="SAM" id="Coils"/>
    </source>
</evidence>
<dbReference type="InterPro" id="IPR011990">
    <property type="entry name" value="TPR-like_helical_dom_sf"/>
</dbReference>
<comment type="subcellular location">
    <subcellularLocation>
        <location evidence="1">Cell envelope</location>
    </subcellularLocation>
</comment>
<dbReference type="InterPro" id="IPR051263">
    <property type="entry name" value="C-type_cytochrome_biogenesis"/>
</dbReference>
<keyword evidence="6" id="KW-0812">Transmembrane</keyword>
<organism evidence="8 9">
    <name type="scientific">Bordetella petrii (strain ATCC BAA-461 / DSM 12804 / CCUG 43448 / CIP 107267 / Se-1111R)</name>
    <dbReference type="NCBI Taxonomy" id="340100"/>
    <lineage>
        <taxon>Bacteria</taxon>
        <taxon>Pseudomonadati</taxon>
        <taxon>Pseudomonadota</taxon>
        <taxon>Betaproteobacteria</taxon>
        <taxon>Burkholderiales</taxon>
        <taxon>Alcaligenaceae</taxon>
        <taxon>Bordetella</taxon>
    </lineage>
</organism>
<keyword evidence="5" id="KW-0175">Coiled coil</keyword>
<dbReference type="EMBL" id="AM902716">
    <property type="protein sequence ID" value="CAP44120.1"/>
    <property type="molecule type" value="Genomic_DNA"/>
</dbReference>
<gene>
    <name evidence="8" type="primary">cycH1</name>
    <name evidence="8" type="ordered locus">Bpet3777</name>
</gene>
<dbReference type="Gene3D" id="1.25.40.10">
    <property type="entry name" value="Tetratricopeptide repeat domain"/>
    <property type="match status" value="1"/>
</dbReference>
<evidence type="ECO:0000259" key="7">
    <source>
        <dbReference type="Pfam" id="PF23914"/>
    </source>
</evidence>
<keyword evidence="3" id="KW-0201">Cytochrome c-type biogenesis</keyword>
<dbReference type="NCBIfam" id="TIGR03142">
    <property type="entry name" value="cytochro_ccmI"/>
    <property type="match status" value="1"/>
</dbReference>
<dbReference type="eggNOG" id="COG4235">
    <property type="taxonomic scope" value="Bacteria"/>
</dbReference>
<keyword evidence="2" id="KW-0677">Repeat</keyword>
<dbReference type="AlphaFoldDB" id="A9I317"/>
<evidence type="ECO:0000256" key="4">
    <source>
        <dbReference type="ARBA" id="ARBA00022803"/>
    </source>
</evidence>
<protein>
    <submittedName>
        <fullName evidence="8">Cytochrome C-type biogenesis protein</fullName>
    </submittedName>
</protein>
<dbReference type="InterPro" id="IPR017560">
    <property type="entry name" value="Cyt_c_biogenesis_CcmI"/>
</dbReference>
<dbReference type="PANTHER" id="PTHR47870:SF4">
    <property type="entry name" value="CYTOCHROME C-TYPE BIOGENESIS PROTEIN CYCH"/>
    <property type="match status" value="1"/>
</dbReference>